<keyword evidence="3" id="KW-1185">Reference proteome</keyword>
<name>A0ABS0IVV3_9GAMM</name>
<reference evidence="2 3" key="1">
    <citation type="submission" date="2020-11" db="EMBL/GenBank/DDBJ databases">
        <title>Enhanced detection system for hospital associated transmission using whole genome sequencing surveillance.</title>
        <authorList>
            <person name="Harrison L.H."/>
            <person name="Van Tyne D."/>
            <person name="Marsh J.W."/>
            <person name="Griffith M.P."/>
            <person name="Snyder D.J."/>
            <person name="Cooper V.S."/>
            <person name="Mustapha M."/>
        </authorList>
    </citation>
    <scope>NUCLEOTIDE SEQUENCE [LARGE SCALE GENOMIC DNA]</scope>
    <source>
        <strain evidence="2 3">PR00075</strain>
    </source>
</reference>
<organism evidence="2 3">
    <name type="scientific">Proteus alimentorum</name>
    <dbReference type="NCBI Taxonomy" id="1973495"/>
    <lineage>
        <taxon>Bacteria</taxon>
        <taxon>Pseudomonadati</taxon>
        <taxon>Pseudomonadota</taxon>
        <taxon>Gammaproteobacteria</taxon>
        <taxon>Enterobacterales</taxon>
        <taxon>Morganellaceae</taxon>
        <taxon>Proteus</taxon>
    </lineage>
</organism>
<dbReference type="Proteomes" id="UP000614721">
    <property type="component" value="Unassembled WGS sequence"/>
</dbReference>
<comment type="caution">
    <text evidence="2">The sequence shown here is derived from an EMBL/GenBank/DDBJ whole genome shotgun (WGS) entry which is preliminary data.</text>
</comment>
<protein>
    <submittedName>
        <fullName evidence="2">DUF4123 domain-containing protein</fullName>
    </submittedName>
</protein>
<feature type="domain" description="DUF4123" evidence="1">
    <location>
        <begin position="17"/>
        <end position="134"/>
    </location>
</feature>
<dbReference type="InterPro" id="IPR025391">
    <property type="entry name" value="DUF4123"/>
</dbReference>
<dbReference type="Pfam" id="PF13503">
    <property type="entry name" value="DUF4123"/>
    <property type="match status" value="1"/>
</dbReference>
<sequence length="266" mass="31496">MKTISWAKWFISSSEPIYLLVNTLAIPNPIDIMYSNDWIEKAFPLYHGTPLAHLIAQSPWLVQIKPESRIPLSQLLDSKTFSDDSWGWAYRSQLLWDKQLLHWQDKQIVHLSNESVVLRLADTRIARTLIPEMIYSDWRSLMMPIKDILIDMDEPTQFISLNKEIELIDPILQQRTFILDTHLIQAWQNSKYALMLYIENLSCELWENTPQQALLLDTPEGTLNKRISDWLQYQRNKLVDLNFLTYQKFQQYAESQGWLVTQRNEK</sequence>
<dbReference type="RefSeq" id="WP_196568176.1">
    <property type="nucleotide sequence ID" value="NZ_JADRYY010000023.1"/>
</dbReference>
<proteinExistence type="predicted"/>
<dbReference type="EMBL" id="JADSJP010000018">
    <property type="protein sequence ID" value="MBG2879954.1"/>
    <property type="molecule type" value="Genomic_DNA"/>
</dbReference>
<accession>A0ABS0IVV3</accession>
<evidence type="ECO:0000313" key="3">
    <source>
        <dbReference type="Proteomes" id="UP000614721"/>
    </source>
</evidence>
<gene>
    <name evidence="2" type="ORF">I4902_11800</name>
</gene>
<evidence type="ECO:0000313" key="2">
    <source>
        <dbReference type="EMBL" id="MBG2879954.1"/>
    </source>
</evidence>
<evidence type="ECO:0000259" key="1">
    <source>
        <dbReference type="Pfam" id="PF13503"/>
    </source>
</evidence>